<evidence type="ECO:0000313" key="1">
    <source>
        <dbReference type="EMBL" id="CAG8754683.1"/>
    </source>
</evidence>
<sequence length="150" mass="17108">CEECYGNKKELCEHCGCSVCKCKGDRGYILLCNSPCGKNFHTRCLNPPLTRIPPGNYIKKYKAQQDISNSDNEDSQNVRKFSKKKTTKHNKKCEALSDPLEKSTSHNDSSIDDPIKNIPIVVIEEDEHFSNRQRIYETENVLVTQLDANK</sequence>
<reference evidence="1" key="1">
    <citation type="submission" date="2021-06" db="EMBL/GenBank/DDBJ databases">
        <authorList>
            <person name="Kallberg Y."/>
            <person name="Tangrot J."/>
            <person name="Rosling A."/>
        </authorList>
    </citation>
    <scope>NUCLEOTIDE SEQUENCE</scope>
    <source>
        <strain evidence="1">IL203A</strain>
    </source>
</reference>
<comment type="caution">
    <text evidence="1">The sequence shown here is derived from an EMBL/GenBank/DDBJ whole genome shotgun (WGS) entry which is preliminary data.</text>
</comment>
<protein>
    <submittedName>
        <fullName evidence="1">580_t:CDS:1</fullName>
    </submittedName>
</protein>
<keyword evidence="2" id="KW-1185">Reference proteome</keyword>
<organism evidence="1 2">
    <name type="scientific">Dentiscutata heterogama</name>
    <dbReference type="NCBI Taxonomy" id="1316150"/>
    <lineage>
        <taxon>Eukaryota</taxon>
        <taxon>Fungi</taxon>
        <taxon>Fungi incertae sedis</taxon>
        <taxon>Mucoromycota</taxon>
        <taxon>Glomeromycotina</taxon>
        <taxon>Glomeromycetes</taxon>
        <taxon>Diversisporales</taxon>
        <taxon>Gigasporaceae</taxon>
        <taxon>Dentiscutata</taxon>
    </lineage>
</organism>
<feature type="non-terminal residue" evidence="1">
    <location>
        <position position="1"/>
    </location>
</feature>
<feature type="non-terminal residue" evidence="1">
    <location>
        <position position="150"/>
    </location>
</feature>
<gene>
    <name evidence="1" type="ORF">DHETER_LOCUS14860</name>
</gene>
<dbReference type="EMBL" id="CAJVPU010047962">
    <property type="protein sequence ID" value="CAG8754683.1"/>
    <property type="molecule type" value="Genomic_DNA"/>
</dbReference>
<dbReference type="Proteomes" id="UP000789702">
    <property type="component" value="Unassembled WGS sequence"/>
</dbReference>
<accession>A0ACA9QJI3</accession>
<evidence type="ECO:0000313" key="2">
    <source>
        <dbReference type="Proteomes" id="UP000789702"/>
    </source>
</evidence>
<proteinExistence type="predicted"/>
<name>A0ACA9QJI3_9GLOM</name>